<evidence type="ECO:0000259" key="2">
    <source>
        <dbReference type="Pfam" id="PF14410"/>
    </source>
</evidence>
<feature type="compositionally biased region" description="Gly residues" evidence="1">
    <location>
        <begin position="531"/>
        <end position="547"/>
    </location>
</feature>
<proteinExistence type="predicted"/>
<feature type="region of interest" description="Disordered" evidence="1">
    <location>
        <begin position="466"/>
        <end position="488"/>
    </location>
</feature>
<dbReference type="Proteomes" id="UP000316096">
    <property type="component" value="Unassembled WGS sequence"/>
</dbReference>
<feature type="region of interest" description="Disordered" evidence="1">
    <location>
        <begin position="1496"/>
        <end position="1515"/>
    </location>
</feature>
<feature type="region of interest" description="Disordered" evidence="1">
    <location>
        <begin position="1204"/>
        <end position="1231"/>
    </location>
</feature>
<protein>
    <submittedName>
        <fullName evidence="3">HNH/ENDO VII superfamily nuclease</fullName>
    </submittedName>
</protein>
<feature type="region of interest" description="Disordered" evidence="1">
    <location>
        <begin position="1351"/>
        <end position="1377"/>
    </location>
</feature>
<reference evidence="3 4" key="1">
    <citation type="submission" date="2019-06" db="EMBL/GenBank/DDBJ databases">
        <title>Sequencing the genomes of 1000 actinobacteria strains.</title>
        <authorList>
            <person name="Klenk H.-P."/>
        </authorList>
    </citation>
    <scope>NUCLEOTIDE SEQUENCE [LARGE SCALE GENOMIC DNA]</scope>
    <source>
        <strain evidence="3 4">DSM 102200</strain>
    </source>
</reference>
<dbReference type="Pfam" id="PF14410">
    <property type="entry name" value="GH-E"/>
    <property type="match status" value="1"/>
</dbReference>
<dbReference type="InterPro" id="IPR026835">
    <property type="entry name" value="YqcG_C"/>
</dbReference>
<keyword evidence="4" id="KW-1185">Reference proteome</keyword>
<feature type="region of interest" description="Disordered" evidence="1">
    <location>
        <begin position="581"/>
        <end position="767"/>
    </location>
</feature>
<dbReference type="OrthoDB" id="3627085at2"/>
<feature type="region of interest" description="Disordered" evidence="1">
    <location>
        <begin position="1411"/>
        <end position="1481"/>
    </location>
</feature>
<feature type="region of interest" description="Disordered" evidence="1">
    <location>
        <begin position="1003"/>
        <end position="1029"/>
    </location>
</feature>
<feature type="compositionally biased region" description="Basic and acidic residues" evidence="1">
    <location>
        <begin position="1431"/>
        <end position="1460"/>
    </location>
</feature>
<comment type="caution">
    <text evidence="3">The sequence shown here is derived from an EMBL/GenBank/DDBJ whole genome shotgun (WGS) entry which is preliminary data.</text>
</comment>
<gene>
    <name evidence="3" type="ORF">FB559_0969</name>
</gene>
<evidence type="ECO:0000313" key="3">
    <source>
        <dbReference type="EMBL" id="TQL95466.1"/>
    </source>
</evidence>
<feature type="domain" description="Toxin YqcG C-terminal" evidence="2">
    <location>
        <begin position="1295"/>
        <end position="1365"/>
    </location>
</feature>
<feature type="compositionally biased region" description="Polar residues" evidence="1">
    <location>
        <begin position="588"/>
        <end position="615"/>
    </location>
</feature>
<feature type="compositionally biased region" description="Basic and acidic residues" evidence="1">
    <location>
        <begin position="1003"/>
        <end position="1012"/>
    </location>
</feature>
<feature type="compositionally biased region" description="Basic and acidic residues" evidence="1">
    <location>
        <begin position="1497"/>
        <end position="1509"/>
    </location>
</feature>
<evidence type="ECO:0000256" key="1">
    <source>
        <dbReference type="SAM" id="MobiDB-lite"/>
    </source>
</evidence>
<organism evidence="3 4">
    <name type="scientific">Actinoallomurus bryophytorum</name>
    <dbReference type="NCBI Taxonomy" id="1490222"/>
    <lineage>
        <taxon>Bacteria</taxon>
        <taxon>Bacillati</taxon>
        <taxon>Actinomycetota</taxon>
        <taxon>Actinomycetes</taxon>
        <taxon>Streptosporangiales</taxon>
        <taxon>Thermomonosporaceae</taxon>
        <taxon>Actinoallomurus</taxon>
    </lineage>
</organism>
<feature type="region of interest" description="Disordered" evidence="1">
    <location>
        <begin position="525"/>
        <end position="565"/>
    </location>
</feature>
<evidence type="ECO:0000313" key="4">
    <source>
        <dbReference type="Proteomes" id="UP000316096"/>
    </source>
</evidence>
<dbReference type="RefSeq" id="WP_141953689.1">
    <property type="nucleotide sequence ID" value="NZ_VFOZ01000001.1"/>
</dbReference>
<dbReference type="EMBL" id="VFOZ01000001">
    <property type="protein sequence ID" value="TQL95466.1"/>
    <property type="molecule type" value="Genomic_DNA"/>
</dbReference>
<sequence length="1515" mass="158249">MAVSGYTVQFDTFKSAGKGISAAGDTLALAVDTLCRELAAAGQAWGQDDIGRAFFTGDDQAMGFGAVRDVVLAALADMVNLLRATGGTLIVNGRNYQLAENANTVGAALPDGADKGAQAGENPYSLPAVAAGLARSDPPPPAVHQIIGLVEELVGGCEYPDGDMAGLKSIEAACTTAASSVLDVARDVDGHSRAVTANNAGEAVERFGSFAAALRGGGEEGGLLWLAGMCQALGDSAGFLVKQKNAARLQFELSCAFLVATWTAAMAISWLTAGTSVAEANAVTVVEGSMLKSLLARIVTVVRGMWKAVAAGAGFAGGLDGIGQYARIHEGVQRNFDGGELLTAIEEGAVAGGVMGGAGLVIAGRGTRLTAALADRMSANGGNAILTRMGVAAATGTAGNVAAQGLVEHRVDLAQAAEFGVGMAAMGAAGETGKHLLGQHGGAAPAAFSRSGLDAAPYEAGEAPVADVPVIGPGEQAGQGGVPAPDVPAPDVPAADVPVTPAAYGHEGAAVGDPATTRLAADQAPAVGGDAAPGGQGQGTSPGGTGVGRVNALINLPPAHGSGDAVPVQTVAAHRTGVPAEGLASKGTLPSGTSAASGNPGTSSARPALGQNASVPLSRDPGRPASGQGTAEVSLAGESSGDPVSPVARGSGRPDSSPAYGLGEPPADLAGADRPPVVLDRSGGSETLLRPAPVEVPVTPGDAGRAQPGGTAPHSAPGRTAPRVDHPAAETGPGTRTDAPGLDSGSRTPVAREATSPRSLDLNPDTRTPLIPDTVTAGEAPHASEWAHLRESATAVPLLREIHPFTDASRVEVRRMTLAGAGETPRTVTEFTVRLRYQADPAMTPADVVRAKSNILDAVDAHFNHQYRASDGSRLHLRAEFEEVPASVTEEAASPQVVRLHRGDGMGPGERPDMLNLYADMDPAVIAHELGHHLDLRDGYPDPGRTGGGSLTAPGVHRDLGLMGSVFRFWADHTVVVDHLGNPVPAHVDLRERDLRQLEKFAGRPPEVRGEPGPRVPGETPRTRGEVTPELPDHVRDLLTRLDEDGHPVFPAEGRDPLEHAMLVDRTHAVFEGEVPPERLTREHMRYTEELTDAARELYDTAPDYSFRATDLRGLRELADVVGAAPEGVMPRADLLHDVAHETLGHTPAPHEIEALTSLADHLNNVMDGRRPFEPSADALHRAAADRLGTTTGPETTRRAIDELTESPPLAHPGENPVPRVEYSPRSRQERVDLTNDSVRDYEQRYGRLSRDARLQLAREIYNSFEPPIKSTDRPHITKATREEIFKRAKRDQAGNIISATTGKPIPAGDIHKGHVDGNEHRKLVADANRLGMNEAMFRAAMQNADLYRLEKGSGADGNSAHQHEDKSNKPSDLFAGAKKLRDGSVLVRGVRILRNGMALDARTQRPIKDADLPRAWERKSSSVQGQATKAADKAAKEQEAALDERQQWLKQTSEQEKLNSRQRNALEAQRKANEAAEKARKAIIWKKTAADVAAEAAEKAQKAYEKANPKRKHK</sequence>
<feature type="compositionally biased region" description="Basic and acidic residues" evidence="1">
    <location>
        <begin position="1469"/>
        <end position="1481"/>
    </location>
</feature>
<name>A0A543CEE5_9ACTN</name>
<feature type="compositionally biased region" description="Basic and acidic residues" evidence="1">
    <location>
        <begin position="1411"/>
        <end position="1421"/>
    </location>
</feature>
<accession>A0A543CEE5</accession>